<accession>A0A517RB39</accession>
<dbReference type="KEGG" id="gaz:Pan241w_11470"/>
<dbReference type="EMBL" id="CP036269">
    <property type="protein sequence ID" value="QDT41088.1"/>
    <property type="molecule type" value="Genomic_DNA"/>
</dbReference>
<dbReference type="Proteomes" id="UP000317171">
    <property type="component" value="Chromosome"/>
</dbReference>
<evidence type="ECO:0000313" key="1">
    <source>
        <dbReference type="EMBL" id="QDT41088.1"/>
    </source>
</evidence>
<dbReference type="RefSeq" id="WP_145212119.1">
    <property type="nucleotide sequence ID" value="NZ_CP036269.1"/>
</dbReference>
<gene>
    <name evidence="1" type="ORF">Pan241w_11470</name>
</gene>
<reference evidence="1 2" key="1">
    <citation type="submission" date="2019-02" db="EMBL/GenBank/DDBJ databases">
        <title>Deep-cultivation of Planctomycetes and their phenomic and genomic characterization uncovers novel biology.</title>
        <authorList>
            <person name="Wiegand S."/>
            <person name="Jogler M."/>
            <person name="Boedeker C."/>
            <person name="Pinto D."/>
            <person name="Vollmers J."/>
            <person name="Rivas-Marin E."/>
            <person name="Kohn T."/>
            <person name="Peeters S.H."/>
            <person name="Heuer A."/>
            <person name="Rast P."/>
            <person name="Oberbeckmann S."/>
            <person name="Bunk B."/>
            <person name="Jeske O."/>
            <person name="Meyerdierks A."/>
            <person name="Storesund J.E."/>
            <person name="Kallscheuer N."/>
            <person name="Luecker S."/>
            <person name="Lage O.M."/>
            <person name="Pohl T."/>
            <person name="Merkel B.J."/>
            <person name="Hornburger P."/>
            <person name="Mueller R.-W."/>
            <person name="Bruemmer F."/>
            <person name="Labrenz M."/>
            <person name="Spormann A.M."/>
            <person name="Op den Camp H."/>
            <person name="Overmann J."/>
            <person name="Amann R."/>
            <person name="Jetten M.S.M."/>
            <person name="Mascher T."/>
            <person name="Medema M.H."/>
            <person name="Devos D.P."/>
            <person name="Kaster A.-K."/>
            <person name="Ovreas L."/>
            <person name="Rohde M."/>
            <person name="Galperin M.Y."/>
            <person name="Jogler C."/>
        </authorList>
    </citation>
    <scope>NUCLEOTIDE SEQUENCE [LARGE SCALE GENOMIC DNA]</scope>
    <source>
        <strain evidence="1 2">Pan241w</strain>
    </source>
</reference>
<evidence type="ECO:0000313" key="2">
    <source>
        <dbReference type="Proteomes" id="UP000317171"/>
    </source>
</evidence>
<organism evidence="1 2">
    <name type="scientific">Gimesia alba</name>
    <dbReference type="NCBI Taxonomy" id="2527973"/>
    <lineage>
        <taxon>Bacteria</taxon>
        <taxon>Pseudomonadati</taxon>
        <taxon>Planctomycetota</taxon>
        <taxon>Planctomycetia</taxon>
        <taxon>Planctomycetales</taxon>
        <taxon>Planctomycetaceae</taxon>
        <taxon>Gimesia</taxon>
    </lineage>
</organism>
<dbReference type="AlphaFoldDB" id="A0A517RB39"/>
<protein>
    <submittedName>
        <fullName evidence="1">Uncharacterized protein</fullName>
    </submittedName>
</protein>
<keyword evidence="2" id="KW-1185">Reference proteome</keyword>
<sequence length="127" mass="14496">MSTRTQLNDNSEMKILSFSDEVQNAVSLAVLNYLKKGDWISPGYTERIQIPASHIRAVYESIDMNRVYEIVGEKVEQKIADAIFNKMATEIANDTKQIMCHTELREDCRSVIREKIRESMAALGEPD</sequence>
<name>A0A517RB39_9PLAN</name>
<proteinExistence type="predicted"/>